<sequence length="204" mass="24217">MKNKIKYLSLFSVWGILLSINIFFAAVLYKEATRFPVELVGPARRRDAILAVSIITVVVFFACIIWFFAWKSIWKNQDAFESLLTEEEKNLSLNFSIYSLPLLLRDNILIINRGFSLERLDINSVIWIHTHKIIQRYRNSLMVYLYKIDGKKVKILLEYNKIHLFEGLLRKILSNSPQIKVSKGFLSKEYKKQKEWYRDTVRYN</sequence>
<evidence type="ECO:0000256" key="1">
    <source>
        <dbReference type="SAM" id="Phobius"/>
    </source>
</evidence>
<dbReference type="GeneID" id="78455727"/>
<feature type="transmembrane region" description="Helical" evidence="1">
    <location>
        <begin position="49"/>
        <end position="70"/>
    </location>
</feature>
<name>A0AAX1TPF7_9FUSO</name>
<evidence type="ECO:0000313" key="3">
    <source>
        <dbReference type="Proteomes" id="UP000249008"/>
    </source>
</evidence>
<accession>A0AAX1TPF7</accession>
<dbReference type="AlphaFoldDB" id="A0AAX1TPF7"/>
<keyword evidence="1" id="KW-0812">Transmembrane</keyword>
<evidence type="ECO:0000313" key="2">
    <source>
        <dbReference type="EMBL" id="SQJ01245.1"/>
    </source>
</evidence>
<dbReference type="RefSeq" id="WP_005978043.1">
    <property type="nucleotide sequence ID" value="NZ_CABKNW010000002.1"/>
</dbReference>
<dbReference type="Proteomes" id="UP000249008">
    <property type="component" value="Chromosome 1"/>
</dbReference>
<proteinExistence type="predicted"/>
<reference evidence="2 3" key="1">
    <citation type="submission" date="2018-06" db="EMBL/GenBank/DDBJ databases">
        <authorList>
            <consortium name="Pathogen Informatics"/>
            <person name="Doyle S."/>
        </authorList>
    </citation>
    <scope>NUCLEOTIDE SEQUENCE [LARGE SCALE GENOMIC DNA]</scope>
    <source>
        <strain evidence="2 3">NCTC12112</strain>
    </source>
</reference>
<protein>
    <submittedName>
        <fullName evidence="2">Uncharacterized protein</fullName>
    </submittedName>
</protein>
<organism evidence="2 3">
    <name type="scientific">Fusobacterium ulcerans</name>
    <dbReference type="NCBI Taxonomy" id="861"/>
    <lineage>
        <taxon>Bacteria</taxon>
        <taxon>Fusobacteriati</taxon>
        <taxon>Fusobacteriota</taxon>
        <taxon>Fusobacteriia</taxon>
        <taxon>Fusobacteriales</taxon>
        <taxon>Fusobacteriaceae</taxon>
        <taxon>Fusobacterium</taxon>
    </lineage>
</organism>
<keyword evidence="1" id="KW-0472">Membrane</keyword>
<dbReference type="KEGG" id="ful:C4N20_12955"/>
<keyword evidence="1" id="KW-1133">Transmembrane helix</keyword>
<gene>
    <name evidence="2" type="ORF">NCTC12112_01155</name>
</gene>
<feature type="transmembrane region" description="Helical" evidence="1">
    <location>
        <begin position="7"/>
        <end position="29"/>
    </location>
</feature>
<dbReference type="EMBL" id="LS483487">
    <property type="protein sequence ID" value="SQJ01245.1"/>
    <property type="molecule type" value="Genomic_DNA"/>
</dbReference>